<reference evidence="1 2" key="1">
    <citation type="journal article" date="2023" name="Life. Sci Alliance">
        <title>Evolutionary insights into 3D genome organization and epigenetic landscape of Vigna mungo.</title>
        <authorList>
            <person name="Junaid A."/>
            <person name="Singh B."/>
            <person name="Bhatia S."/>
        </authorList>
    </citation>
    <scope>NUCLEOTIDE SEQUENCE [LARGE SCALE GENOMIC DNA]</scope>
    <source>
        <strain evidence="1">Urdbean</strain>
    </source>
</reference>
<dbReference type="EMBL" id="CP144693">
    <property type="protein sequence ID" value="WVZ00073.1"/>
    <property type="molecule type" value="Genomic_DNA"/>
</dbReference>
<name>A0AAQ3MZV4_VIGMU</name>
<sequence>MLGRSSHIPDEESYNSADFRTFPYLSLPPAIIAIEPRLLDPNKQRGWFIPWHFTQPRQTMLYFQMANSIISRPKTNSSQPTAKDSLSAWLKHSSQGILGNDIHLFTLGSNATHPLGSQTIYTKCSTAFNCFLNPYRYPLLINLLNLLLIHDNEV</sequence>
<organism evidence="1 2">
    <name type="scientific">Vigna mungo</name>
    <name type="common">Black gram</name>
    <name type="synonym">Phaseolus mungo</name>
    <dbReference type="NCBI Taxonomy" id="3915"/>
    <lineage>
        <taxon>Eukaryota</taxon>
        <taxon>Viridiplantae</taxon>
        <taxon>Streptophyta</taxon>
        <taxon>Embryophyta</taxon>
        <taxon>Tracheophyta</taxon>
        <taxon>Spermatophyta</taxon>
        <taxon>Magnoliopsida</taxon>
        <taxon>eudicotyledons</taxon>
        <taxon>Gunneridae</taxon>
        <taxon>Pentapetalae</taxon>
        <taxon>rosids</taxon>
        <taxon>fabids</taxon>
        <taxon>Fabales</taxon>
        <taxon>Fabaceae</taxon>
        <taxon>Papilionoideae</taxon>
        <taxon>50 kb inversion clade</taxon>
        <taxon>NPAAA clade</taxon>
        <taxon>indigoferoid/millettioid clade</taxon>
        <taxon>Phaseoleae</taxon>
        <taxon>Vigna</taxon>
    </lineage>
</organism>
<protein>
    <submittedName>
        <fullName evidence="1">Uncharacterized protein</fullName>
    </submittedName>
</protein>
<dbReference type="Proteomes" id="UP001374535">
    <property type="component" value="Chromosome 8"/>
</dbReference>
<evidence type="ECO:0000313" key="1">
    <source>
        <dbReference type="EMBL" id="WVZ00073.1"/>
    </source>
</evidence>
<keyword evidence="2" id="KW-1185">Reference proteome</keyword>
<evidence type="ECO:0000313" key="2">
    <source>
        <dbReference type="Proteomes" id="UP001374535"/>
    </source>
</evidence>
<proteinExistence type="predicted"/>
<gene>
    <name evidence="1" type="ORF">V8G54_026142</name>
</gene>
<dbReference type="AlphaFoldDB" id="A0AAQ3MZV4"/>
<accession>A0AAQ3MZV4</accession>